<keyword evidence="1" id="KW-0472">Membrane</keyword>
<evidence type="ECO:0000313" key="3">
    <source>
        <dbReference type="EMBL" id="GAA0746145.1"/>
    </source>
</evidence>
<evidence type="ECO:0000259" key="2">
    <source>
        <dbReference type="Pfam" id="PF02517"/>
    </source>
</evidence>
<sequence>MYIAQAFNVLHDWWRYFIGFIIIAAAVVVGQIPFTALVMFKAIEEGDDLANLNEQAMLSMLEPNLNLFLMLLSFAIGLVGIFIAIKALHKQTITHLTTSRPKIDWKRVFFAFFFWGIVSSGLTLLDYFMSPDDYVVNFKLGPFLILCVIAIIMVPLQTSFEEYLFRGYLMQGIGVSTTNRTFPATFMVLLIAVIVYFALPYLIDFKWYFKLLYLLVCLIALVLVNSVFKNSLESEKFDSIFKLFNRNWVPLLVTSAVFGLLHISNPEVKQLGNVIMVYYIGTGLFLGIMTLMDEGMELALGFHAANNLFTALLVTADWTAFQTHSILKDMSNPTEAGFIDVFLPVFVMFPILLFIFSKKYKWTNWKDKLFGTVEEPPKEDYKILE</sequence>
<dbReference type="Proteomes" id="UP001500736">
    <property type="component" value="Unassembled WGS sequence"/>
</dbReference>
<feature type="transmembrane region" description="Helical" evidence="1">
    <location>
        <begin position="108"/>
        <end position="128"/>
    </location>
</feature>
<evidence type="ECO:0000256" key="1">
    <source>
        <dbReference type="SAM" id="Phobius"/>
    </source>
</evidence>
<feature type="transmembrane region" description="Helical" evidence="1">
    <location>
        <begin position="181"/>
        <end position="201"/>
    </location>
</feature>
<feature type="transmembrane region" description="Helical" evidence="1">
    <location>
        <begin position="271"/>
        <end position="291"/>
    </location>
</feature>
<feature type="transmembrane region" description="Helical" evidence="1">
    <location>
        <begin position="67"/>
        <end position="88"/>
    </location>
</feature>
<reference evidence="3 4" key="1">
    <citation type="journal article" date="2019" name="Int. J. Syst. Evol. Microbiol.">
        <title>The Global Catalogue of Microorganisms (GCM) 10K type strain sequencing project: providing services to taxonomists for standard genome sequencing and annotation.</title>
        <authorList>
            <consortium name="The Broad Institute Genomics Platform"/>
            <consortium name="The Broad Institute Genome Sequencing Center for Infectious Disease"/>
            <person name="Wu L."/>
            <person name="Ma J."/>
        </authorList>
    </citation>
    <scope>NUCLEOTIDE SEQUENCE [LARGE SCALE GENOMIC DNA]</scope>
    <source>
        <strain evidence="3 4">JCM 15976</strain>
    </source>
</reference>
<name>A0ABN1JU11_9FLAO</name>
<dbReference type="Pfam" id="PF02517">
    <property type="entry name" value="Rce1-like"/>
    <property type="match status" value="1"/>
</dbReference>
<feature type="transmembrane region" description="Helical" evidence="1">
    <location>
        <begin position="298"/>
        <end position="316"/>
    </location>
</feature>
<proteinExistence type="predicted"/>
<comment type="caution">
    <text evidence="3">The sequence shown here is derived from an EMBL/GenBank/DDBJ whole genome shotgun (WGS) entry which is preliminary data.</text>
</comment>
<organism evidence="3 4">
    <name type="scientific">Gaetbulibacter jejuensis</name>
    <dbReference type="NCBI Taxonomy" id="584607"/>
    <lineage>
        <taxon>Bacteria</taxon>
        <taxon>Pseudomonadati</taxon>
        <taxon>Bacteroidota</taxon>
        <taxon>Flavobacteriia</taxon>
        <taxon>Flavobacteriales</taxon>
        <taxon>Flavobacteriaceae</taxon>
        <taxon>Gaetbulibacter</taxon>
    </lineage>
</organism>
<dbReference type="RefSeq" id="WP_343798276.1">
    <property type="nucleotide sequence ID" value="NZ_BAAAGF010000003.1"/>
</dbReference>
<keyword evidence="1" id="KW-1133">Transmembrane helix</keyword>
<keyword evidence="1" id="KW-0812">Transmembrane</keyword>
<feature type="domain" description="CAAX prenyl protease 2/Lysostaphin resistance protein A-like" evidence="2">
    <location>
        <begin position="243"/>
        <end position="309"/>
    </location>
</feature>
<feature type="transmembrane region" description="Helical" evidence="1">
    <location>
        <begin position="248"/>
        <end position="265"/>
    </location>
</feature>
<gene>
    <name evidence="3" type="ORF">GCM10009431_22100</name>
</gene>
<feature type="transmembrane region" description="Helical" evidence="1">
    <location>
        <begin position="336"/>
        <end position="356"/>
    </location>
</feature>
<protein>
    <recommendedName>
        <fullName evidence="2">CAAX prenyl protease 2/Lysostaphin resistance protein A-like domain-containing protein</fullName>
    </recommendedName>
</protein>
<dbReference type="InterPro" id="IPR003675">
    <property type="entry name" value="Rce1/LyrA-like_dom"/>
</dbReference>
<feature type="transmembrane region" description="Helical" evidence="1">
    <location>
        <begin position="207"/>
        <end position="228"/>
    </location>
</feature>
<feature type="transmembrane region" description="Helical" evidence="1">
    <location>
        <begin position="16"/>
        <end position="40"/>
    </location>
</feature>
<evidence type="ECO:0000313" key="4">
    <source>
        <dbReference type="Proteomes" id="UP001500736"/>
    </source>
</evidence>
<accession>A0ABN1JU11</accession>
<dbReference type="EMBL" id="BAAAGF010000003">
    <property type="protein sequence ID" value="GAA0746145.1"/>
    <property type="molecule type" value="Genomic_DNA"/>
</dbReference>
<feature type="transmembrane region" description="Helical" evidence="1">
    <location>
        <begin position="140"/>
        <end position="160"/>
    </location>
</feature>
<keyword evidence="4" id="KW-1185">Reference proteome</keyword>